<dbReference type="Proteomes" id="UP000230730">
    <property type="component" value="Unassembled WGS sequence"/>
</dbReference>
<dbReference type="Gene3D" id="3.40.630.10">
    <property type="entry name" value="Zn peptidases"/>
    <property type="match status" value="1"/>
</dbReference>
<dbReference type="PANTHER" id="PTHR43270:SF8">
    <property type="entry name" value="DI- AND TRIPEPTIDASE DUG2-RELATED"/>
    <property type="match status" value="1"/>
</dbReference>
<dbReference type="InterPro" id="IPR002933">
    <property type="entry name" value="Peptidase_M20"/>
</dbReference>
<evidence type="ECO:0000313" key="5">
    <source>
        <dbReference type="EMBL" id="PIR99782.1"/>
    </source>
</evidence>
<organism evidence="5 6">
    <name type="scientific">Candidatus Collierbacteria bacterium CG10_big_fil_rev_8_21_14_0_10_43_36</name>
    <dbReference type="NCBI Taxonomy" id="1974534"/>
    <lineage>
        <taxon>Bacteria</taxon>
        <taxon>Candidatus Collieribacteriota</taxon>
    </lineage>
</organism>
<reference evidence="6" key="1">
    <citation type="submission" date="2017-09" db="EMBL/GenBank/DDBJ databases">
        <title>Depth-based differentiation of microbial function through sediment-hosted aquifers and enrichment of novel symbionts in the deep terrestrial subsurface.</title>
        <authorList>
            <person name="Probst A.J."/>
            <person name="Ladd B."/>
            <person name="Jarett J.K."/>
            <person name="Geller-Mcgrath D.E."/>
            <person name="Sieber C.M.K."/>
            <person name="Emerson J.B."/>
            <person name="Anantharaman K."/>
            <person name="Thomas B.C."/>
            <person name="Malmstrom R."/>
            <person name="Stieglmeier M."/>
            <person name="Klingl A."/>
            <person name="Woyke T."/>
            <person name="Ryan C.M."/>
            <person name="Banfield J.F."/>
        </authorList>
    </citation>
    <scope>NUCLEOTIDE SEQUENCE [LARGE SCALE GENOMIC DNA]</scope>
</reference>
<dbReference type="InterPro" id="IPR011650">
    <property type="entry name" value="Peptidase_M20_dimer"/>
</dbReference>
<dbReference type="InterPro" id="IPR051458">
    <property type="entry name" value="Cyt/Met_Dipeptidase"/>
</dbReference>
<evidence type="ECO:0000256" key="3">
    <source>
        <dbReference type="ARBA" id="ARBA00022801"/>
    </source>
</evidence>
<accession>A0A2H0VL08</accession>
<sequence length="469" mass="53034">MTNKFEEYKKLLAEFLKLKSVSTDPKFQPEIRKTVAWLKKFFLKAEFEVEIWPGRKANPMVFASYHVSDELDTILFYGHYDVQPAAKKDGWNNEPFDLVQKRNKLFGRGVVDNKGQILAHVFTASELIKEGKLGHNLKFLIEGNEETGNDDLADTMKQNKSKLDCDILMVSDGELTNNKPTIEVSLRGGFNCTLIYKTGRNNLHSGIFGGGVPNAGAEMIKFLAKVFNADNSIKYTEFYKRVDTISRPQLLNNKRLVREANDLAELAGVKILLGEKGVDFYTQTGLRPTIQITGLKVGYVDQGYANIVPAEAEVRLNFRIVASQKAEVIARNFEKFVKKTTPKFVDYELKFSGLHDPVKIDTENKYFDVVEKLLKKVYGSKVNRKNVGGAIPFVGEVKKILGVDTLMVPLCNEDCNMHGANENFDVDLVMKALEFSKEFLGRSQIVHYSSTLWKKKPKAKKGFFVIERG</sequence>
<dbReference type="AlphaFoldDB" id="A0A2H0VL08"/>
<feature type="domain" description="Peptidase M20 dimerisation" evidence="4">
    <location>
        <begin position="200"/>
        <end position="343"/>
    </location>
</feature>
<dbReference type="SUPFAM" id="SSF53187">
    <property type="entry name" value="Zn-dependent exopeptidases"/>
    <property type="match status" value="1"/>
</dbReference>
<dbReference type="Pfam" id="PF07687">
    <property type="entry name" value="M20_dimer"/>
    <property type="match status" value="1"/>
</dbReference>
<evidence type="ECO:0000313" key="6">
    <source>
        <dbReference type="Proteomes" id="UP000230730"/>
    </source>
</evidence>
<dbReference type="GO" id="GO:0046872">
    <property type="term" value="F:metal ion binding"/>
    <property type="evidence" value="ECO:0007669"/>
    <property type="project" value="UniProtKB-KW"/>
</dbReference>
<dbReference type="GO" id="GO:0006508">
    <property type="term" value="P:proteolysis"/>
    <property type="evidence" value="ECO:0007669"/>
    <property type="project" value="UniProtKB-KW"/>
</dbReference>
<dbReference type="PANTHER" id="PTHR43270">
    <property type="entry name" value="BETA-ALA-HIS DIPEPTIDASE"/>
    <property type="match status" value="1"/>
</dbReference>
<evidence type="ECO:0000256" key="1">
    <source>
        <dbReference type="ARBA" id="ARBA00022670"/>
    </source>
</evidence>
<dbReference type="Gene3D" id="3.30.70.360">
    <property type="match status" value="1"/>
</dbReference>
<name>A0A2H0VL08_9BACT</name>
<keyword evidence="3" id="KW-0378">Hydrolase</keyword>
<protein>
    <recommendedName>
        <fullName evidence="4">Peptidase M20 dimerisation domain-containing protein</fullName>
    </recommendedName>
</protein>
<keyword evidence="2" id="KW-0479">Metal-binding</keyword>
<keyword evidence="1" id="KW-0645">Protease</keyword>
<evidence type="ECO:0000256" key="2">
    <source>
        <dbReference type="ARBA" id="ARBA00022723"/>
    </source>
</evidence>
<dbReference type="EMBL" id="PFAE01000034">
    <property type="protein sequence ID" value="PIR99782.1"/>
    <property type="molecule type" value="Genomic_DNA"/>
</dbReference>
<dbReference type="Pfam" id="PF01546">
    <property type="entry name" value="Peptidase_M20"/>
    <property type="match status" value="1"/>
</dbReference>
<proteinExistence type="predicted"/>
<evidence type="ECO:0000259" key="4">
    <source>
        <dbReference type="Pfam" id="PF07687"/>
    </source>
</evidence>
<comment type="caution">
    <text evidence="5">The sequence shown here is derived from an EMBL/GenBank/DDBJ whole genome shotgun (WGS) entry which is preliminary data.</text>
</comment>
<gene>
    <name evidence="5" type="ORF">COT86_02140</name>
</gene>
<dbReference type="GO" id="GO:0008233">
    <property type="term" value="F:peptidase activity"/>
    <property type="evidence" value="ECO:0007669"/>
    <property type="project" value="UniProtKB-KW"/>
</dbReference>